<reference evidence="3" key="1">
    <citation type="submission" date="2016-10" db="EMBL/GenBank/DDBJ databases">
        <authorList>
            <person name="Varghese N."/>
            <person name="Submissions S."/>
        </authorList>
    </citation>
    <scope>NUCLEOTIDE SEQUENCE [LARGE SCALE GENOMIC DNA]</scope>
    <source>
        <strain evidence="3">CGMCC 4.3525</strain>
    </source>
</reference>
<evidence type="ECO:0000256" key="1">
    <source>
        <dbReference type="SAM" id="MobiDB-lite"/>
    </source>
</evidence>
<organism evidence="2 3">
    <name type="scientific">Lentzea xinjiangensis</name>
    <dbReference type="NCBI Taxonomy" id="402600"/>
    <lineage>
        <taxon>Bacteria</taxon>
        <taxon>Bacillati</taxon>
        <taxon>Actinomycetota</taxon>
        <taxon>Actinomycetes</taxon>
        <taxon>Pseudonocardiales</taxon>
        <taxon>Pseudonocardiaceae</taxon>
        <taxon>Lentzea</taxon>
    </lineage>
</organism>
<dbReference type="Proteomes" id="UP000199352">
    <property type="component" value="Unassembled WGS sequence"/>
</dbReference>
<dbReference type="RefSeq" id="WP_177220995.1">
    <property type="nucleotide sequence ID" value="NZ_FOFR01000002.1"/>
</dbReference>
<dbReference type="AlphaFoldDB" id="A0A1H9EQN7"/>
<dbReference type="EMBL" id="FOFR01000002">
    <property type="protein sequence ID" value="SEQ27979.1"/>
    <property type="molecule type" value="Genomic_DNA"/>
</dbReference>
<proteinExistence type="predicted"/>
<feature type="region of interest" description="Disordered" evidence="1">
    <location>
        <begin position="1"/>
        <end position="50"/>
    </location>
</feature>
<feature type="compositionally biased region" description="Basic and acidic residues" evidence="1">
    <location>
        <begin position="28"/>
        <end position="38"/>
    </location>
</feature>
<gene>
    <name evidence="2" type="ORF">SAMN05216188_102633</name>
</gene>
<sequence>MTLSRTTGTSGVTTGVECGGEVVTTGRPADDAREDDRAATVAEGVNSMGG</sequence>
<name>A0A1H9EQN7_9PSEU</name>
<evidence type="ECO:0000313" key="3">
    <source>
        <dbReference type="Proteomes" id="UP000199352"/>
    </source>
</evidence>
<protein>
    <submittedName>
        <fullName evidence="2">Uncharacterized protein</fullName>
    </submittedName>
</protein>
<evidence type="ECO:0000313" key="2">
    <source>
        <dbReference type="EMBL" id="SEQ27979.1"/>
    </source>
</evidence>
<dbReference type="STRING" id="402600.SAMN05216188_102633"/>
<keyword evidence="3" id="KW-1185">Reference proteome</keyword>
<feature type="compositionally biased region" description="Low complexity" evidence="1">
    <location>
        <begin position="1"/>
        <end position="26"/>
    </location>
</feature>
<accession>A0A1H9EQN7</accession>